<keyword evidence="6" id="KW-0325">Glycoprotein</keyword>
<dbReference type="Pfam" id="PF07732">
    <property type="entry name" value="Cu-oxidase_3"/>
    <property type="match status" value="1"/>
</dbReference>
<comment type="similarity">
    <text evidence="1">Belongs to the multicopper oxidase family.</text>
</comment>
<dbReference type="InterPro" id="IPR001117">
    <property type="entry name" value="Cu-oxidase_2nd"/>
</dbReference>
<reference evidence="12 13" key="1">
    <citation type="submission" date="2023-08" db="EMBL/GenBank/DDBJ databases">
        <title>Black Yeasts Isolated from many extreme environments.</title>
        <authorList>
            <person name="Coleine C."/>
            <person name="Stajich J.E."/>
            <person name="Selbmann L."/>
        </authorList>
    </citation>
    <scope>NUCLEOTIDE SEQUENCE [LARGE SCALE GENOMIC DNA]</scope>
    <source>
        <strain evidence="12 13">CCFEE 5910</strain>
    </source>
</reference>
<dbReference type="InterPro" id="IPR033138">
    <property type="entry name" value="Cu_oxidase_CS"/>
</dbReference>
<dbReference type="Gene3D" id="2.60.40.420">
    <property type="entry name" value="Cupredoxins - blue copper proteins"/>
    <property type="match status" value="3"/>
</dbReference>
<evidence type="ECO:0008006" key="14">
    <source>
        <dbReference type="Google" id="ProtNLM"/>
    </source>
</evidence>
<evidence type="ECO:0000256" key="8">
    <source>
        <dbReference type="SAM" id="SignalP"/>
    </source>
</evidence>
<feature type="domain" description="Plastocyanin-like" evidence="9">
    <location>
        <begin position="182"/>
        <end position="364"/>
    </location>
</feature>
<dbReference type="InterPro" id="IPR008972">
    <property type="entry name" value="Cupredoxin"/>
</dbReference>
<dbReference type="InterPro" id="IPR011706">
    <property type="entry name" value="Cu-oxidase_C"/>
</dbReference>
<feature type="compositionally biased region" description="Gly residues" evidence="7">
    <location>
        <begin position="623"/>
        <end position="645"/>
    </location>
</feature>
<dbReference type="SUPFAM" id="SSF49503">
    <property type="entry name" value="Cupredoxins"/>
    <property type="match status" value="3"/>
</dbReference>
<sequence length="1086" mass="111541">MKQSVVVAALANIASVFGSSLFPTEFNSTCKCKPFTIDLTWGSVDGSNLLPRSAILTNGSMPGPALKLRVGDCVDFTVNNNMGFDTGVHFHGIRQLETPWNDGTPGLTQYAIRSGSSYTYTWYADEPGSYFYHSHYKSQMMDGLYGAIIIAPSEDNTTPFSQISSSATDLAAIEKATANIETIFTSDWNQYTSAEFFSIESAANIDWACADSVILNGKGSVYCLSAADLAANARVQVPFILGNSSLTAKGCIPPSNPLIQGAFNRDLSQLPAPAYDQCTPYSGNTYTYQVDPADGWAAMSFISPSAYAIFVATIDNHKMYVYERNGQYMTPQTVDQVEISPGDRVSFLVKLDQTPGDYTIRIANSGINQVISGFGRLSYKGSAGTLGVAIMNIGGVSPPNSTVTLLDVASAAPISAPAVASTADKTFVLNLMKNPTAGESWAWTLDGSKSYQQGNDDQTPFLYSDPNTIPADDLVLRTNYNDWVDLIVTIAGPLAQPHPIHKHGNKFYVIGSGTGNFNYTSVAQAQAAGIAFNLANPPYLDGYTSTPAQGTGAWMVFRYQANTPGAWFMHCHIQTHFTGGMAVAILDAVDKWPTVPATAGKICSAGQHANNTSERGNGTISDGKGGNNTIGAGQGGNGTFGGGSENGFNRTITSMTTTTSATTSIVSATSGGTSTSESISSNATSITSGTPTATSSSSSTTTSSKSTSSTMVTQSSTTNVSETSAGTSASLGSSTTTTIDGFSSTATGIGSSRTASSESSILVSTTTSKEFNSSPTGTAGGLGQWGDWTATPSNGKASATPYKGSATAKPQVTDTTYGGSAWAAWSSISAAAASVTKKDGAAHTVLAGSGKDGCDRGKIGGWGSDFGSSKSGSSSPYPSSGSDSSSGYAAGAESSFSRKGPYASTLSFSTSSMVSTTLSTVTSSWGTGTPSTISPSSGKPTDNASGSWTAWTDVSSSSTVTSNVPLDATSHAPSASWSVWPAGSSASLSQPVDARSSASASSWSTWTDSPPVSPSATTSVSTSAASSSWAAWDSSAVATPAAATGIASYNSTGSNVIATYYGAASSIKAGGIVVVSVCAGILSFLM</sequence>
<keyword evidence="5" id="KW-0186">Copper</keyword>
<evidence type="ECO:0000256" key="4">
    <source>
        <dbReference type="ARBA" id="ARBA00023002"/>
    </source>
</evidence>
<evidence type="ECO:0000259" key="11">
    <source>
        <dbReference type="Pfam" id="PF07732"/>
    </source>
</evidence>
<feature type="region of interest" description="Disordered" evidence="7">
    <location>
        <begin position="921"/>
        <end position="948"/>
    </location>
</feature>
<gene>
    <name evidence="12" type="ORF">LTR05_008547</name>
</gene>
<evidence type="ECO:0000313" key="13">
    <source>
        <dbReference type="Proteomes" id="UP001309876"/>
    </source>
</evidence>
<dbReference type="CDD" id="cd13876">
    <property type="entry name" value="CuRO_2_Abr2_like"/>
    <property type="match status" value="1"/>
</dbReference>
<comment type="caution">
    <text evidence="12">The sequence shown here is derived from an EMBL/GenBank/DDBJ whole genome shotgun (WGS) entry which is preliminary data.</text>
</comment>
<dbReference type="Pfam" id="PF07731">
    <property type="entry name" value="Cu-oxidase_2"/>
    <property type="match status" value="1"/>
</dbReference>
<keyword evidence="13" id="KW-1185">Reference proteome</keyword>
<evidence type="ECO:0000256" key="2">
    <source>
        <dbReference type="ARBA" id="ARBA00022723"/>
    </source>
</evidence>
<dbReference type="PANTHER" id="PTHR11709:SF488">
    <property type="entry name" value="LACCASE-RELATED"/>
    <property type="match status" value="1"/>
</dbReference>
<feature type="region of interest" description="Disordered" evidence="7">
    <location>
        <begin position="766"/>
        <end position="810"/>
    </location>
</feature>
<feature type="chain" id="PRO_5042926029" description="Laccase" evidence="8">
    <location>
        <begin position="19"/>
        <end position="1086"/>
    </location>
</feature>
<feature type="compositionally biased region" description="Low complexity" evidence="7">
    <location>
        <begin position="921"/>
        <end position="937"/>
    </location>
</feature>
<dbReference type="InterPro" id="IPR045087">
    <property type="entry name" value="Cu-oxidase_fam"/>
</dbReference>
<evidence type="ECO:0000259" key="10">
    <source>
        <dbReference type="Pfam" id="PF07731"/>
    </source>
</evidence>
<dbReference type="InterPro" id="IPR011707">
    <property type="entry name" value="Cu-oxidase-like_N"/>
</dbReference>
<feature type="region of interest" description="Disordered" evidence="7">
    <location>
        <begin position="863"/>
        <end position="899"/>
    </location>
</feature>
<dbReference type="PROSITE" id="PS00079">
    <property type="entry name" value="MULTICOPPER_OXIDASE1"/>
    <property type="match status" value="1"/>
</dbReference>
<evidence type="ECO:0000256" key="5">
    <source>
        <dbReference type="ARBA" id="ARBA00023008"/>
    </source>
</evidence>
<dbReference type="EMBL" id="JAVRRJ010000013">
    <property type="protein sequence ID" value="KAK5080602.1"/>
    <property type="molecule type" value="Genomic_DNA"/>
</dbReference>
<feature type="compositionally biased region" description="Polar residues" evidence="7">
    <location>
        <begin position="766"/>
        <end position="777"/>
    </location>
</feature>
<keyword evidence="2" id="KW-0479">Metal-binding</keyword>
<feature type="signal peptide" evidence="8">
    <location>
        <begin position="1"/>
        <end position="18"/>
    </location>
</feature>
<dbReference type="GO" id="GO:0016491">
    <property type="term" value="F:oxidoreductase activity"/>
    <property type="evidence" value="ECO:0007669"/>
    <property type="project" value="UniProtKB-KW"/>
</dbReference>
<dbReference type="Proteomes" id="UP001309876">
    <property type="component" value="Unassembled WGS sequence"/>
</dbReference>
<dbReference type="CDD" id="cd13850">
    <property type="entry name" value="CuRO_1_Abr2_like"/>
    <property type="match status" value="1"/>
</dbReference>
<evidence type="ECO:0000256" key="6">
    <source>
        <dbReference type="ARBA" id="ARBA00023180"/>
    </source>
</evidence>
<keyword evidence="4" id="KW-0560">Oxidoreductase</keyword>
<evidence type="ECO:0000256" key="7">
    <source>
        <dbReference type="SAM" id="MobiDB-lite"/>
    </source>
</evidence>
<dbReference type="AlphaFoldDB" id="A0AAN7PQA1"/>
<dbReference type="PANTHER" id="PTHR11709">
    <property type="entry name" value="MULTI-COPPER OXIDASE"/>
    <property type="match status" value="1"/>
</dbReference>
<proteinExistence type="inferred from homology"/>
<dbReference type="CDD" id="cd13898">
    <property type="entry name" value="CuRO_3_Abr2_like"/>
    <property type="match status" value="1"/>
</dbReference>
<feature type="compositionally biased region" description="Polar residues" evidence="7">
    <location>
        <begin position="607"/>
        <end position="620"/>
    </location>
</feature>
<keyword evidence="3 8" id="KW-0732">Signal</keyword>
<organism evidence="12 13">
    <name type="scientific">Lithohypha guttulata</name>
    <dbReference type="NCBI Taxonomy" id="1690604"/>
    <lineage>
        <taxon>Eukaryota</taxon>
        <taxon>Fungi</taxon>
        <taxon>Dikarya</taxon>
        <taxon>Ascomycota</taxon>
        <taxon>Pezizomycotina</taxon>
        <taxon>Eurotiomycetes</taxon>
        <taxon>Chaetothyriomycetidae</taxon>
        <taxon>Chaetothyriales</taxon>
        <taxon>Trichomeriaceae</taxon>
        <taxon>Lithohypha</taxon>
    </lineage>
</organism>
<accession>A0AAN7PQA1</accession>
<dbReference type="InterPro" id="IPR002355">
    <property type="entry name" value="Cu_oxidase_Cu_BS"/>
</dbReference>
<feature type="compositionally biased region" description="Low complexity" evidence="7">
    <location>
        <begin position="865"/>
        <end position="897"/>
    </location>
</feature>
<dbReference type="GO" id="GO:0005507">
    <property type="term" value="F:copper ion binding"/>
    <property type="evidence" value="ECO:0007669"/>
    <property type="project" value="InterPro"/>
</dbReference>
<feature type="region of interest" description="Disordered" evidence="7">
    <location>
        <begin position="606"/>
        <end position="651"/>
    </location>
</feature>
<dbReference type="PROSITE" id="PS00080">
    <property type="entry name" value="MULTICOPPER_OXIDASE2"/>
    <property type="match status" value="1"/>
</dbReference>
<evidence type="ECO:0000256" key="3">
    <source>
        <dbReference type="ARBA" id="ARBA00022729"/>
    </source>
</evidence>
<evidence type="ECO:0000259" key="9">
    <source>
        <dbReference type="Pfam" id="PF00394"/>
    </source>
</evidence>
<evidence type="ECO:0000256" key="1">
    <source>
        <dbReference type="ARBA" id="ARBA00010609"/>
    </source>
</evidence>
<evidence type="ECO:0000313" key="12">
    <source>
        <dbReference type="EMBL" id="KAK5080602.1"/>
    </source>
</evidence>
<feature type="domain" description="Plastocyanin-like" evidence="11">
    <location>
        <begin position="50"/>
        <end position="154"/>
    </location>
</feature>
<feature type="domain" description="Plastocyanin-like" evidence="10">
    <location>
        <begin position="450"/>
        <end position="588"/>
    </location>
</feature>
<name>A0AAN7PQA1_9EURO</name>
<dbReference type="Pfam" id="PF00394">
    <property type="entry name" value="Cu-oxidase"/>
    <property type="match status" value="1"/>
</dbReference>
<feature type="region of interest" description="Disordered" evidence="7">
    <location>
        <begin position="663"/>
        <end position="737"/>
    </location>
</feature>
<protein>
    <recommendedName>
        <fullName evidence="14">Laccase</fullName>
    </recommendedName>
</protein>